<name>A0ABV1R4V1_9HYPH</name>
<gene>
    <name evidence="2" type="ORF">ABS770_16425</name>
</gene>
<evidence type="ECO:0000313" key="2">
    <source>
        <dbReference type="EMBL" id="MER2289854.1"/>
    </source>
</evidence>
<reference evidence="2" key="1">
    <citation type="submission" date="2024-06" db="EMBL/GenBank/DDBJ databases">
        <authorList>
            <person name="Campbell A.G."/>
        </authorList>
    </citation>
    <scope>NUCLEOTIDE SEQUENCE</scope>
    <source>
        <strain evidence="2">EM17</strain>
    </source>
</reference>
<keyword evidence="3" id="KW-1185">Reference proteome</keyword>
<dbReference type="EMBL" id="JBELQD010000017">
    <property type="protein sequence ID" value="MER2289854.1"/>
    <property type="molecule type" value="Genomic_DNA"/>
</dbReference>
<dbReference type="RefSeq" id="WP_350379885.1">
    <property type="nucleotide sequence ID" value="NZ_JBELQD010000017.1"/>
</dbReference>
<dbReference type="Proteomes" id="UP001432995">
    <property type="component" value="Unassembled WGS sequence"/>
</dbReference>
<protein>
    <submittedName>
        <fullName evidence="2">ORF6N domain-containing protein</fullName>
    </submittedName>
</protein>
<accession>A0ABV1R4V1</accession>
<dbReference type="Pfam" id="PF10543">
    <property type="entry name" value="ORF6N"/>
    <property type="match status" value="1"/>
</dbReference>
<feature type="domain" description="KilA-N DNA-binding" evidence="1">
    <location>
        <begin position="39"/>
        <end position="122"/>
    </location>
</feature>
<organism evidence="2 3">
    <name type="scientific">Methylobacterium brachiatum</name>
    <dbReference type="NCBI Taxonomy" id="269660"/>
    <lineage>
        <taxon>Bacteria</taxon>
        <taxon>Pseudomonadati</taxon>
        <taxon>Pseudomonadota</taxon>
        <taxon>Alphaproteobacteria</taxon>
        <taxon>Hyphomicrobiales</taxon>
        <taxon>Methylobacteriaceae</taxon>
        <taxon>Methylobacterium</taxon>
    </lineage>
</organism>
<dbReference type="InterPro" id="IPR018873">
    <property type="entry name" value="KilA-N_DNA-bd_domain"/>
</dbReference>
<comment type="caution">
    <text evidence="2">The sequence shown here is derived from an EMBL/GenBank/DDBJ whole genome shotgun (WGS) entry which is preliminary data.</text>
</comment>
<evidence type="ECO:0000259" key="1">
    <source>
        <dbReference type="Pfam" id="PF10543"/>
    </source>
</evidence>
<proteinExistence type="predicted"/>
<sequence>MSKHTTPPRDAQPIEEPEFVLGSEAPIAHVPVESAVFRPVAYKHQRVLTTEQAAQAFEVDEDRISRNFSRNRNRFVEGRHFYMIVGDELRDLKDSRSLGPSVGANARSLILWTERGIARHAKLLETKTAWEVYETLEDTYFAVKQAAAETPALPNFGDPVAAARAWADEREARVLADKRKAEIGSRREATAMSTARWAKDKAEKLEIELDRSTAWATVKRMQIAYGRTFPFAPLKKASLAMGVEIKTVPDPNFNTVKAYHATVWRAVYGVDVPGWTGPVLDGETA</sequence>
<evidence type="ECO:0000313" key="3">
    <source>
        <dbReference type="Proteomes" id="UP001432995"/>
    </source>
</evidence>